<dbReference type="Gene3D" id="3.30.70.270">
    <property type="match status" value="1"/>
</dbReference>
<dbReference type="EMBL" id="JARK01001515">
    <property type="protein sequence ID" value="EYB93770.1"/>
    <property type="molecule type" value="Genomic_DNA"/>
</dbReference>
<accession>A0A016ST79</accession>
<dbReference type="STRING" id="53326.A0A016ST79"/>
<proteinExistence type="predicted"/>
<organism evidence="2 3">
    <name type="scientific">Ancylostoma ceylanicum</name>
    <dbReference type="NCBI Taxonomy" id="53326"/>
    <lineage>
        <taxon>Eukaryota</taxon>
        <taxon>Metazoa</taxon>
        <taxon>Ecdysozoa</taxon>
        <taxon>Nematoda</taxon>
        <taxon>Chromadorea</taxon>
        <taxon>Rhabditida</taxon>
        <taxon>Rhabditina</taxon>
        <taxon>Rhabditomorpha</taxon>
        <taxon>Strongyloidea</taxon>
        <taxon>Ancylostomatidae</taxon>
        <taxon>Ancylostomatinae</taxon>
        <taxon>Ancylostoma</taxon>
    </lineage>
</organism>
<dbReference type="InterPro" id="IPR000477">
    <property type="entry name" value="RT_dom"/>
</dbReference>
<evidence type="ECO:0000313" key="2">
    <source>
        <dbReference type="EMBL" id="EYB93770.1"/>
    </source>
</evidence>
<dbReference type="Proteomes" id="UP000024635">
    <property type="component" value="Unassembled WGS sequence"/>
</dbReference>
<reference evidence="3" key="1">
    <citation type="journal article" date="2015" name="Nat. Genet.">
        <title>The genome and transcriptome of the zoonotic hookworm Ancylostoma ceylanicum identify infection-specific gene families.</title>
        <authorList>
            <person name="Schwarz E.M."/>
            <person name="Hu Y."/>
            <person name="Antoshechkin I."/>
            <person name="Miller M.M."/>
            <person name="Sternberg P.W."/>
            <person name="Aroian R.V."/>
        </authorList>
    </citation>
    <scope>NUCLEOTIDE SEQUENCE</scope>
    <source>
        <strain evidence="3">HY135</strain>
    </source>
</reference>
<keyword evidence="3" id="KW-1185">Reference proteome</keyword>
<dbReference type="OrthoDB" id="5867815at2759"/>
<gene>
    <name evidence="2" type="primary">Acey_s0179.g741</name>
    <name evidence="2" type="ORF">Y032_0179g741</name>
</gene>
<evidence type="ECO:0000313" key="3">
    <source>
        <dbReference type="Proteomes" id="UP000024635"/>
    </source>
</evidence>
<dbReference type="InterPro" id="IPR050951">
    <property type="entry name" value="Retrovirus_Pol_polyprotein"/>
</dbReference>
<dbReference type="PANTHER" id="PTHR37984">
    <property type="entry name" value="PROTEIN CBG26694"/>
    <property type="match status" value="1"/>
</dbReference>
<dbReference type="Pfam" id="PF00078">
    <property type="entry name" value="RVT_1"/>
    <property type="match status" value="1"/>
</dbReference>
<dbReference type="InterPro" id="IPR043128">
    <property type="entry name" value="Rev_trsase/Diguanyl_cyclase"/>
</dbReference>
<dbReference type="SUPFAM" id="SSF56672">
    <property type="entry name" value="DNA/RNA polymerases"/>
    <property type="match status" value="1"/>
</dbReference>
<dbReference type="AlphaFoldDB" id="A0A016ST79"/>
<comment type="caution">
    <text evidence="2">The sequence shown here is derived from an EMBL/GenBank/DDBJ whole genome shotgun (WGS) entry which is preliminary data.</text>
</comment>
<sequence length="186" mass="21089">MLERTNSDLVNARSFCGKHSSIKTTTEYDEPLKGVVDRFDDLFGVFDQELTQTSLVEHDIETGSAQPIRQKARPVPLGTRIELRKILEDLVKRDIIEPSQSNWSSPIVLVRKKDGTLRLCVDYRKLNKVSHIDGYPLPTIDTILQNLSGKRYFSTLDLASGYWQIKLPNDAKATSAFVTTEGLFQF</sequence>
<evidence type="ECO:0000259" key="1">
    <source>
        <dbReference type="Pfam" id="PF00078"/>
    </source>
</evidence>
<feature type="domain" description="Reverse transcriptase" evidence="1">
    <location>
        <begin position="110"/>
        <end position="180"/>
    </location>
</feature>
<protein>
    <recommendedName>
        <fullName evidence="1">Reverse transcriptase domain-containing protein</fullName>
    </recommendedName>
</protein>
<dbReference type="Gene3D" id="3.10.10.10">
    <property type="entry name" value="HIV Type 1 Reverse Transcriptase, subunit A, domain 1"/>
    <property type="match status" value="1"/>
</dbReference>
<dbReference type="PANTHER" id="PTHR37984:SF5">
    <property type="entry name" value="PROTEIN NYNRIN-LIKE"/>
    <property type="match status" value="1"/>
</dbReference>
<dbReference type="CDD" id="cd01647">
    <property type="entry name" value="RT_LTR"/>
    <property type="match status" value="1"/>
</dbReference>
<name>A0A016ST79_9BILA</name>
<dbReference type="InterPro" id="IPR043502">
    <property type="entry name" value="DNA/RNA_pol_sf"/>
</dbReference>